<feature type="domain" description="THAP-type" evidence="8">
    <location>
        <begin position="1"/>
        <end position="74"/>
    </location>
</feature>
<evidence type="ECO:0000256" key="3">
    <source>
        <dbReference type="ARBA" id="ARBA00022771"/>
    </source>
</evidence>
<evidence type="ECO:0000256" key="2">
    <source>
        <dbReference type="ARBA" id="ARBA00022723"/>
    </source>
</evidence>
<name>A0A315W5U9_GAMAF</name>
<dbReference type="InterPro" id="IPR027805">
    <property type="entry name" value="Transposase_HTH_dom"/>
</dbReference>
<dbReference type="Pfam" id="PF13613">
    <property type="entry name" value="HTH_Tnp_4"/>
    <property type="match status" value="1"/>
</dbReference>
<dbReference type="PANTHER" id="PTHR23080">
    <property type="entry name" value="THAP DOMAIN PROTEIN"/>
    <property type="match status" value="1"/>
</dbReference>
<dbReference type="GO" id="GO:0008270">
    <property type="term" value="F:zinc ion binding"/>
    <property type="evidence" value="ECO:0007669"/>
    <property type="project" value="UniProtKB-KW"/>
</dbReference>
<dbReference type="AlphaFoldDB" id="A0A315W5U9"/>
<dbReference type="EMBL" id="NHOQ01000293">
    <property type="protein sequence ID" value="PWA31405.1"/>
    <property type="molecule type" value="Genomic_DNA"/>
</dbReference>
<dbReference type="SMART" id="SM00980">
    <property type="entry name" value="THAP"/>
    <property type="match status" value="1"/>
</dbReference>
<evidence type="ECO:0000256" key="7">
    <source>
        <dbReference type="SAM" id="MobiDB-lite"/>
    </source>
</evidence>
<keyword evidence="5 6" id="KW-0238">DNA-binding</keyword>
<dbReference type="SUPFAM" id="SSF57716">
    <property type="entry name" value="Glucocorticoid receptor-like (DNA-binding domain)"/>
    <property type="match status" value="1"/>
</dbReference>
<dbReference type="InterPro" id="IPR006612">
    <property type="entry name" value="THAP_Znf"/>
</dbReference>
<evidence type="ECO:0000256" key="1">
    <source>
        <dbReference type="ARBA" id="ARBA00001968"/>
    </source>
</evidence>
<keyword evidence="10" id="KW-1185">Reference proteome</keyword>
<accession>A0A315W5U9</accession>
<protein>
    <recommendedName>
        <fullName evidence="8">THAP-type domain-containing protein</fullName>
    </recommendedName>
</protein>
<dbReference type="Pfam" id="PF05485">
    <property type="entry name" value="THAP"/>
    <property type="match status" value="1"/>
</dbReference>
<feature type="compositionally biased region" description="Basic and acidic residues" evidence="7">
    <location>
        <begin position="79"/>
        <end position="97"/>
    </location>
</feature>
<evidence type="ECO:0000313" key="10">
    <source>
        <dbReference type="Proteomes" id="UP000250572"/>
    </source>
</evidence>
<dbReference type="InterPro" id="IPR038441">
    <property type="entry name" value="THAP_Znf_sf"/>
</dbReference>
<dbReference type="Pfam" id="PF13359">
    <property type="entry name" value="DDE_Tnp_4"/>
    <property type="match status" value="1"/>
</dbReference>
<sequence length="493" mass="55140">MACCVAVGCSNRSDRKDLSFYRFPKDPERRTLWVQAVCRRNWNPTDYSRICSKHFISGQKSNNPLSPDYVPSLFAHTPTAERRVKKREAVDSEEPTKKSRTKSNQTEIISAATALLDLSGTGPNSGTADDNDQGEEVDLYEEEVCQADLPGEEETGVEAQTDLSGADIDTLSSAVQKLTSEKQLLTDQLKIMDLSEESFKDNDEKTKVYTGLPTFVSLMTVMDLIMPCLRKPNSALSPFHKCLLTLMKLRLNVSMLYLSYVFRVHYSTVAKTFSDVITFLNIKLVPSTVFWPERDQIRSTMPQLFKATYPDCVSILDCFEVLTEGPSYLETKTINSSHYKSHNTMKYLISVTPQGLINFISKGWAGRTSDRLVTESCGYLNNLAPGDAVLANKGFNIEDIVALRGARLIVPVITKGVKQLPHGEITESKKLLSVRINMDRALGNLKQKYPILQSTFPIKFLLTDQAVKMSTLDKIMRVTCGLCNICDSVMPCN</sequence>
<dbReference type="GO" id="GO:0003677">
    <property type="term" value="F:DNA binding"/>
    <property type="evidence" value="ECO:0007669"/>
    <property type="project" value="UniProtKB-UniRule"/>
</dbReference>
<evidence type="ECO:0000313" key="9">
    <source>
        <dbReference type="EMBL" id="PWA31405.1"/>
    </source>
</evidence>
<comment type="caution">
    <text evidence="9">The sequence shown here is derived from an EMBL/GenBank/DDBJ whole genome shotgun (WGS) entry which is preliminary data.</text>
</comment>
<keyword evidence="3 6" id="KW-0863">Zinc-finger</keyword>
<keyword evidence="2" id="KW-0479">Metal-binding</keyword>
<evidence type="ECO:0000259" key="8">
    <source>
        <dbReference type="PROSITE" id="PS50950"/>
    </source>
</evidence>
<dbReference type="Proteomes" id="UP000250572">
    <property type="component" value="Unassembled WGS sequence"/>
</dbReference>
<dbReference type="SMART" id="SM00692">
    <property type="entry name" value="DM3"/>
    <property type="match status" value="1"/>
</dbReference>
<keyword evidence="4" id="KW-0862">Zinc</keyword>
<dbReference type="InterPro" id="IPR027806">
    <property type="entry name" value="HARBI1_dom"/>
</dbReference>
<reference evidence="9 10" key="1">
    <citation type="journal article" date="2018" name="G3 (Bethesda)">
        <title>A High-Quality Reference Genome for the Invasive Mosquitofish Gambusia affinis Using a Chicago Library.</title>
        <authorList>
            <person name="Hoffberg S.L."/>
            <person name="Troendle N.J."/>
            <person name="Glenn T.C."/>
            <person name="Mahmud O."/>
            <person name="Louha S."/>
            <person name="Chalopin D."/>
            <person name="Bennetzen J.L."/>
            <person name="Mauricio R."/>
        </authorList>
    </citation>
    <scope>NUCLEOTIDE SEQUENCE [LARGE SCALE GENOMIC DNA]</scope>
    <source>
        <strain evidence="9">NE01/NJP1002.9</strain>
        <tissue evidence="9">Muscle</tissue>
    </source>
</reference>
<comment type="cofactor">
    <cofactor evidence="1">
        <name>a divalent metal cation</name>
        <dbReference type="ChEBI" id="CHEBI:60240"/>
    </cofactor>
</comment>
<dbReference type="Gene3D" id="6.20.210.20">
    <property type="entry name" value="THAP domain"/>
    <property type="match status" value="1"/>
</dbReference>
<evidence type="ECO:0000256" key="6">
    <source>
        <dbReference type="PROSITE-ProRule" id="PRU00309"/>
    </source>
</evidence>
<feature type="region of interest" description="Disordered" evidence="7">
    <location>
        <begin position="76"/>
        <end position="137"/>
    </location>
</feature>
<proteinExistence type="predicted"/>
<dbReference type="PROSITE" id="PS50950">
    <property type="entry name" value="ZF_THAP"/>
    <property type="match status" value="1"/>
</dbReference>
<gene>
    <name evidence="9" type="ORF">CCH79_00002545</name>
</gene>
<evidence type="ECO:0000256" key="4">
    <source>
        <dbReference type="ARBA" id="ARBA00022833"/>
    </source>
</evidence>
<organism evidence="9 10">
    <name type="scientific">Gambusia affinis</name>
    <name type="common">Western mosquitofish</name>
    <name type="synonym">Heterandria affinis</name>
    <dbReference type="NCBI Taxonomy" id="33528"/>
    <lineage>
        <taxon>Eukaryota</taxon>
        <taxon>Metazoa</taxon>
        <taxon>Chordata</taxon>
        <taxon>Craniata</taxon>
        <taxon>Vertebrata</taxon>
        <taxon>Euteleostomi</taxon>
        <taxon>Actinopterygii</taxon>
        <taxon>Neopterygii</taxon>
        <taxon>Teleostei</taxon>
        <taxon>Neoteleostei</taxon>
        <taxon>Acanthomorphata</taxon>
        <taxon>Ovalentaria</taxon>
        <taxon>Atherinomorphae</taxon>
        <taxon>Cyprinodontiformes</taxon>
        <taxon>Poeciliidae</taxon>
        <taxon>Poeciliinae</taxon>
        <taxon>Gambusia</taxon>
    </lineage>
</organism>
<evidence type="ECO:0000256" key="5">
    <source>
        <dbReference type="ARBA" id="ARBA00023125"/>
    </source>
</evidence>